<evidence type="ECO:0000256" key="6">
    <source>
        <dbReference type="ARBA" id="ARBA00023229"/>
    </source>
</evidence>
<evidence type="ECO:0000256" key="4">
    <source>
        <dbReference type="ARBA" id="ARBA00022679"/>
    </source>
</evidence>
<dbReference type="InterPro" id="IPR001228">
    <property type="entry name" value="IspD"/>
</dbReference>
<dbReference type="InterPro" id="IPR018294">
    <property type="entry name" value="ISPD_synthase_CS"/>
</dbReference>
<dbReference type="PANTHER" id="PTHR32125:SF4">
    <property type="entry name" value="2-C-METHYL-D-ERYTHRITOL 4-PHOSPHATE CYTIDYLYLTRANSFERASE, CHLOROPLASTIC"/>
    <property type="match status" value="1"/>
</dbReference>
<dbReference type="CDD" id="cd02516">
    <property type="entry name" value="CDP-ME_synthetase"/>
    <property type="match status" value="1"/>
</dbReference>
<dbReference type="InterPro" id="IPR050088">
    <property type="entry name" value="IspD/TarI_cytidylyltransf_bact"/>
</dbReference>
<reference evidence="7" key="1">
    <citation type="submission" date="2018-06" db="EMBL/GenBank/DDBJ databases">
        <authorList>
            <person name="Zhirakovskaya E."/>
        </authorList>
    </citation>
    <scope>NUCLEOTIDE SEQUENCE</scope>
</reference>
<accession>A0A3B0ZNV7</accession>
<dbReference type="SUPFAM" id="SSF53448">
    <property type="entry name" value="Nucleotide-diphospho-sugar transferases"/>
    <property type="match status" value="1"/>
</dbReference>
<dbReference type="PANTHER" id="PTHR32125">
    <property type="entry name" value="2-C-METHYL-D-ERYTHRITOL 4-PHOSPHATE CYTIDYLYLTRANSFERASE, CHLOROPLASTIC"/>
    <property type="match status" value="1"/>
</dbReference>
<dbReference type="GO" id="GO:0019288">
    <property type="term" value="P:isopentenyl diphosphate biosynthetic process, methylerythritol 4-phosphate pathway"/>
    <property type="evidence" value="ECO:0007669"/>
    <property type="project" value="UniProtKB-UniPathway"/>
</dbReference>
<dbReference type="NCBIfam" id="TIGR00453">
    <property type="entry name" value="ispD"/>
    <property type="match status" value="1"/>
</dbReference>
<dbReference type="FunFam" id="3.90.550.10:FF:000003">
    <property type="entry name" value="2-C-methyl-D-erythritol 4-phosphate cytidylyltransferase"/>
    <property type="match status" value="1"/>
</dbReference>
<evidence type="ECO:0000256" key="2">
    <source>
        <dbReference type="ARBA" id="ARBA00009789"/>
    </source>
</evidence>
<keyword evidence="5 7" id="KW-0548">Nucleotidyltransferase</keyword>
<dbReference type="Gene3D" id="3.90.550.10">
    <property type="entry name" value="Spore Coat Polysaccharide Biosynthesis Protein SpsA, Chain A"/>
    <property type="match status" value="1"/>
</dbReference>
<comment type="similarity">
    <text evidence="2">Belongs to the IspD/TarI cytidylyltransferase family. IspD subfamily.</text>
</comment>
<dbReference type="GO" id="GO:0050518">
    <property type="term" value="F:2-C-methyl-D-erythritol 4-phosphate cytidylyltransferase activity"/>
    <property type="evidence" value="ECO:0007669"/>
    <property type="project" value="UniProtKB-EC"/>
</dbReference>
<name>A0A3B0ZNV7_9ZZZZ</name>
<evidence type="ECO:0000256" key="3">
    <source>
        <dbReference type="ARBA" id="ARBA00012526"/>
    </source>
</evidence>
<dbReference type="InterPro" id="IPR029044">
    <property type="entry name" value="Nucleotide-diphossugar_trans"/>
</dbReference>
<dbReference type="HAMAP" id="MF_00108">
    <property type="entry name" value="IspD"/>
    <property type="match status" value="1"/>
</dbReference>
<sequence>MSSKLVPPRFWAVVPAAGVGKRMGSQIPKQYLPLGNRLVIEHTLTHLAAHPKINRIVVAIGADDGYWKDITCPDTAKIVAVAGGKERCDSVFNGLQALRREAAADDWVLVHDAARPCLRVADVESLITTLRDHPVGGILGLPVADTMKRSDATGLIVETVSRERLWRALTPQMFRFGLLYDALLNAKNSDVTITDEASAIEWAGFSPRMVEGHADNIKITQPEDLSLAILYLQQQEQCL</sequence>
<keyword evidence="6" id="KW-0414">Isoprene biosynthesis</keyword>
<dbReference type="Pfam" id="PF01128">
    <property type="entry name" value="IspD"/>
    <property type="match status" value="1"/>
</dbReference>
<evidence type="ECO:0000256" key="1">
    <source>
        <dbReference type="ARBA" id="ARBA00004787"/>
    </source>
</evidence>
<dbReference type="InterPro" id="IPR034683">
    <property type="entry name" value="IspD/TarI"/>
</dbReference>
<dbReference type="EMBL" id="UOFP01000249">
    <property type="protein sequence ID" value="VAW89027.1"/>
    <property type="molecule type" value="Genomic_DNA"/>
</dbReference>
<protein>
    <recommendedName>
        <fullName evidence="3">2-C-methyl-D-erythritol 4-phosphate cytidylyltransferase</fullName>
        <ecNumber evidence="3">2.7.7.60</ecNumber>
    </recommendedName>
</protein>
<dbReference type="AlphaFoldDB" id="A0A3B0ZNV7"/>
<dbReference type="EC" id="2.7.7.60" evidence="3"/>
<dbReference type="UniPathway" id="UPA00056">
    <property type="reaction ID" value="UER00093"/>
</dbReference>
<proteinExistence type="inferred from homology"/>
<dbReference type="PROSITE" id="PS01295">
    <property type="entry name" value="ISPD"/>
    <property type="match status" value="1"/>
</dbReference>
<evidence type="ECO:0000256" key="5">
    <source>
        <dbReference type="ARBA" id="ARBA00022695"/>
    </source>
</evidence>
<evidence type="ECO:0000313" key="7">
    <source>
        <dbReference type="EMBL" id="VAW89027.1"/>
    </source>
</evidence>
<keyword evidence="4 7" id="KW-0808">Transferase</keyword>
<gene>
    <name evidence="7" type="ORF">MNBD_GAMMA18-1255</name>
</gene>
<comment type="pathway">
    <text evidence="1">Isoprenoid biosynthesis; isopentenyl diphosphate biosynthesis via DXP pathway; isopentenyl diphosphate from 1-deoxy-D-xylulose 5-phosphate: step 2/6.</text>
</comment>
<organism evidence="7">
    <name type="scientific">hydrothermal vent metagenome</name>
    <dbReference type="NCBI Taxonomy" id="652676"/>
    <lineage>
        <taxon>unclassified sequences</taxon>
        <taxon>metagenomes</taxon>
        <taxon>ecological metagenomes</taxon>
    </lineage>
</organism>